<dbReference type="GO" id="GO:0007165">
    <property type="term" value="P:signal transduction"/>
    <property type="evidence" value="ECO:0007669"/>
    <property type="project" value="UniProtKB-KW"/>
</dbReference>
<dbReference type="RefSeq" id="WP_095370489.1">
    <property type="nucleotide sequence ID" value="NZ_CP022983.1"/>
</dbReference>
<dbReference type="Pfam" id="PF02743">
    <property type="entry name" value="dCache_1"/>
    <property type="match status" value="1"/>
</dbReference>
<dbReference type="SUPFAM" id="SSF58104">
    <property type="entry name" value="Methyl-accepting chemotaxis protein (MCP) signaling domain"/>
    <property type="match status" value="1"/>
</dbReference>
<comment type="similarity">
    <text evidence="9">Belongs to the methyl-accepting chemotaxis (MCP) protein family.</text>
</comment>
<evidence type="ECO:0000256" key="2">
    <source>
        <dbReference type="ARBA" id="ARBA00022475"/>
    </source>
</evidence>
<evidence type="ECO:0000256" key="4">
    <source>
        <dbReference type="ARBA" id="ARBA00022500"/>
    </source>
</evidence>
<evidence type="ECO:0000256" key="7">
    <source>
        <dbReference type="ARBA" id="ARBA00023136"/>
    </source>
</evidence>
<gene>
    <name evidence="14" type="ORF">CKF48_05980</name>
</gene>
<dbReference type="PANTHER" id="PTHR32089">
    <property type="entry name" value="METHYL-ACCEPTING CHEMOTAXIS PROTEIN MCPB"/>
    <property type="match status" value="1"/>
</dbReference>
<keyword evidence="7 11" id="KW-0472">Membrane</keyword>
<evidence type="ECO:0000256" key="1">
    <source>
        <dbReference type="ARBA" id="ARBA00004651"/>
    </source>
</evidence>
<evidence type="ECO:0000313" key="14">
    <source>
        <dbReference type="EMBL" id="ASV66914.1"/>
    </source>
</evidence>
<evidence type="ECO:0000256" key="6">
    <source>
        <dbReference type="ARBA" id="ARBA00022989"/>
    </source>
</evidence>
<evidence type="ECO:0000256" key="9">
    <source>
        <dbReference type="ARBA" id="ARBA00029447"/>
    </source>
</evidence>
<feature type="transmembrane region" description="Helical" evidence="11">
    <location>
        <begin position="288"/>
        <end position="310"/>
    </location>
</feature>
<feature type="domain" description="Methyl-accepting transducer" evidence="12">
    <location>
        <begin position="384"/>
        <end position="641"/>
    </location>
</feature>
<keyword evidence="6 11" id="KW-1133">Transmembrane helix</keyword>
<dbReference type="Proteomes" id="UP000215137">
    <property type="component" value="Chromosome"/>
</dbReference>
<dbReference type="InterPro" id="IPR003660">
    <property type="entry name" value="HAMP_dom"/>
</dbReference>
<proteinExistence type="inferred from homology"/>
<dbReference type="PANTHER" id="PTHR32089:SF114">
    <property type="entry name" value="METHYL-ACCEPTING CHEMOTAXIS PROTEIN MCPB"/>
    <property type="match status" value="1"/>
</dbReference>
<dbReference type="CDD" id="cd06225">
    <property type="entry name" value="HAMP"/>
    <property type="match status" value="1"/>
</dbReference>
<sequence length="670" mass="73764">MGKLFDRKGKENSFLNRLTSTIQFQILLPFLALIIIAVMTVSYVSYYFSIKNTTTILNQKVEEQLTSLNDTFEMFFTQKHQIMTRMTMNEDIIPSEGDNDEVLAYFRETQETTDSVINLYSASESTGEVVIYPEADLGNDFLAKQRDWYKEAVNAKGDPVWTAPYKDGSTGETIITISEAVYQNDQLVGVVGADVLVDTLIEMVNKMDVGDTGYGMIVDPFGKYVAHPDSALIGQAASLDLSTDSNEQSLGSIELEEEIVHYIENPTTGWTIGGIVKTRDLEKQGEAIVLPNLITIGVVLLLAIVTSYFITRALTKPMHDVVGRMKSMADGDFTHEPLPIKHKNEIGHLVIATNEMNQQIKTLLVDVQDVSHTVTAKSEELKLISEEVKAGTSQIATTMEELAYGSEAQAKSASDISSFMNDFVVKIDETNANGEWIQEKTKDVFVMTEKGTLNMQQSTKQMETIHDIVSQTTAKMKTLDQQTQDITKLVAVIKEVAEQTNLLALNAAIEAARAGEHGRGFAVVAEEVRKLAEQVAASVQDITSIVMTIQSDSKEVVVSLQTGYTEVEKGKEQMDETNQTFDDIRLSLQEMGESIAQIAENLNDITANSQEMNGTIEEIASVTEESAAGIEETSASAEEVSGSMENVTESAQHLNNLATKVQSLIGRFKL</sequence>
<evidence type="ECO:0000256" key="11">
    <source>
        <dbReference type="SAM" id="Phobius"/>
    </source>
</evidence>
<dbReference type="CDD" id="cd11386">
    <property type="entry name" value="MCP_signal"/>
    <property type="match status" value="1"/>
</dbReference>
<dbReference type="CDD" id="cd12913">
    <property type="entry name" value="PDC1_MCP_like"/>
    <property type="match status" value="1"/>
</dbReference>
<reference evidence="14 15" key="1">
    <citation type="submission" date="2017-08" db="EMBL/GenBank/DDBJ databases">
        <title>Complete Genome Sequence of Bacillus kochii Oregon-R-modENCODE STRAIN BDGP4, isolated from Drosophila melanogaster gut.</title>
        <authorList>
            <person name="Wan K.H."/>
            <person name="Yu C."/>
            <person name="Park S."/>
            <person name="Hammonds A.S."/>
            <person name="Booth B.W."/>
            <person name="Celniker S.E."/>
        </authorList>
    </citation>
    <scope>NUCLEOTIDE SEQUENCE [LARGE SCALE GENOMIC DNA]</scope>
    <source>
        <strain evidence="14 15">BDGP4</strain>
    </source>
</reference>
<dbReference type="PROSITE" id="PS50885">
    <property type="entry name" value="HAMP"/>
    <property type="match status" value="1"/>
</dbReference>
<dbReference type="AlphaFoldDB" id="A0A248TFD5"/>
<dbReference type="InterPro" id="IPR004090">
    <property type="entry name" value="Chemotax_Me-accpt_rcpt"/>
</dbReference>
<dbReference type="GO" id="GO:0005886">
    <property type="term" value="C:plasma membrane"/>
    <property type="evidence" value="ECO:0007669"/>
    <property type="project" value="UniProtKB-SubCell"/>
</dbReference>
<dbReference type="Pfam" id="PF00672">
    <property type="entry name" value="HAMP"/>
    <property type="match status" value="1"/>
</dbReference>
<dbReference type="OrthoDB" id="9760371at2"/>
<dbReference type="CDD" id="cd12912">
    <property type="entry name" value="PDC2_MCP_like"/>
    <property type="match status" value="1"/>
</dbReference>
<keyword evidence="4" id="KW-0145">Chemotaxis</keyword>
<feature type="transmembrane region" description="Helical" evidence="11">
    <location>
        <begin position="26"/>
        <end position="48"/>
    </location>
</feature>
<accession>A0A248TFD5</accession>
<dbReference type="PRINTS" id="PR00260">
    <property type="entry name" value="CHEMTRNSDUCR"/>
</dbReference>
<keyword evidence="3" id="KW-0488">Methylation</keyword>
<keyword evidence="2" id="KW-1003">Cell membrane</keyword>
<protein>
    <recommendedName>
        <fullName evidence="16">Chemotaxis protein</fullName>
    </recommendedName>
</protein>
<dbReference type="KEGG" id="bko:CKF48_05980"/>
<evidence type="ECO:0000256" key="5">
    <source>
        <dbReference type="ARBA" id="ARBA00022692"/>
    </source>
</evidence>
<dbReference type="SUPFAM" id="SSF103190">
    <property type="entry name" value="Sensory domain-like"/>
    <property type="match status" value="1"/>
</dbReference>
<dbReference type="Pfam" id="PF00015">
    <property type="entry name" value="MCPsignal"/>
    <property type="match status" value="1"/>
</dbReference>
<dbReference type="GO" id="GO:0004888">
    <property type="term" value="F:transmembrane signaling receptor activity"/>
    <property type="evidence" value="ECO:0007669"/>
    <property type="project" value="InterPro"/>
</dbReference>
<keyword evidence="8 10" id="KW-0807">Transducer</keyword>
<dbReference type="Gene3D" id="1.10.287.950">
    <property type="entry name" value="Methyl-accepting chemotaxis protein"/>
    <property type="match status" value="1"/>
</dbReference>
<organism evidence="14 15">
    <name type="scientific">Cytobacillus kochii</name>
    <dbReference type="NCBI Taxonomy" id="859143"/>
    <lineage>
        <taxon>Bacteria</taxon>
        <taxon>Bacillati</taxon>
        <taxon>Bacillota</taxon>
        <taxon>Bacilli</taxon>
        <taxon>Bacillales</taxon>
        <taxon>Bacillaceae</taxon>
        <taxon>Cytobacillus</taxon>
    </lineage>
</organism>
<feature type="domain" description="HAMP" evidence="13">
    <location>
        <begin position="312"/>
        <end position="365"/>
    </location>
</feature>
<evidence type="ECO:0000256" key="10">
    <source>
        <dbReference type="PROSITE-ProRule" id="PRU00284"/>
    </source>
</evidence>
<dbReference type="EMBL" id="CP022983">
    <property type="protein sequence ID" value="ASV66914.1"/>
    <property type="molecule type" value="Genomic_DNA"/>
</dbReference>
<keyword evidence="15" id="KW-1185">Reference proteome</keyword>
<keyword evidence="5 11" id="KW-0812">Transmembrane</keyword>
<name>A0A248TFD5_9BACI</name>
<dbReference type="InterPro" id="IPR033479">
    <property type="entry name" value="dCache_1"/>
</dbReference>
<dbReference type="SMART" id="SM00283">
    <property type="entry name" value="MA"/>
    <property type="match status" value="1"/>
</dbReference>
<dbReference type="InterPro" id="IPR029151">
    <property type="entry name" value="Sensor-like_sf"/>
</dbReference>
<evidence type="ECO:0008006" key="16">
    <source>
        <dbReference type="Google" id="ProtNLM"/>
    </source>
</evidence>
<evidence type="ECO:0000256" key="3">
    <source>
        <dbReference type="ARBA" id="ARBA00022481"/>
    </source>
</evidence>
<evidence type="ECO:0000259" key="12">
    <source>
        <dbReference type="PROSITE" id="PS50111"/>
    </source>
</evidence>
<dbReference type="InterPro" id="IPR004089">
    <property type="entry name" value="MCPsignal_dom"/>
</dbReference>
<comment type="subcellular location">
    <subcellularLocation>
        <location evidence="1">Cell membrane</location>
        <topology evidence="1">Multi-pass membrane protein</topology>
    </subcellularLocation>
</comment>
<dbReference type="PROSITE" id="PS50111">
    <property type="entry name" value="CHEMOTAXIS_TRANSDUC_2"/>
    <property type="match status" value="1"/>
</dbReference>
<evidence type="ECO:0000313" key="15">
    <source>
        <dbReference type="Proteomes" id="UP000215137"/>
    </source>
</evidence>
<evidence type="ECO:0000259" key="13">
    <source>
        <dbReference type="PROSITE" id="PS50885"/>
    </source>
</evidence>
<dbReference type="Gene3D" id="3.30.450.20">
    <property type="entry name" value="PAS domain"/>
    <property type="match status" value="2"/>
</dbReference>
<evidence type="ECO:0000256" key="8">
    <source>
        <dbReference type="ARBA" id="ARBA00023224"/>
    </source>
</evidence>
<dbReference type="GO" id="GO:0006935">
    <property type="term" value="P:chemotaxis"/>
    <property type="evidence" value="ECO:0007669"/>
    <property type="project" value="UniProtKB-KW"/>
</dbReference>